<accession>A0A813LKS7</accession>
<dbReference type="Gene3D" id="2.130.10.30">
    <property type="entry name" value="Regulator of chromosome condensation 1/beta-lactamase-inhibitor protein II"/>
    <property type="match status" value="1"/>
</dbReference>
<gene>
    <name evidence="1" type="ORF">PGLA2088_LOCUS43960</name>
</gene>
<proteinExistence type="predicted"/>
<protein>
    <submittedName>
        <fullName evidence="1">Uncharacterized protein</fullName>
    </submittedName>
</protein>
<comment type="caution">
    <text evidence="1">The sequence shown here is derived from an EMBL/GenBank/DDBJ whole genome shotgun (WGS) entry which is preliminary data.</text>
</comment>
<dbReference type="InterPro" id="IPR009091">
    <property type="entry name" value="RCC1/BLIP-II"/>
</dbReference>
<sequence>MATFDIRNRIHLELVELSGHVIAQRDWSATLRADCLYRTARLAKPDHRCRLLHGTQEIKPSTPLVALDLSLGTCIQVVWIANYTDSYKSHSNAFAAIKANGSGSVVTWGDSERGGDSSAVAALLTEGVVQVVATDMAFAALKGVAQVCGNVGAFVARLSNGSVVTWGSPHFGGDSSKVAQHLTEGVVQVCGTNTACAALMIDGSVVTWGDDAEGGDSSGVASLLTEGVIELFSNYRDFVALKADGSVVTWGDDDQGGDSSEVAALLTEGVVHICGIEQAFAAIKARLKRKAAKLHRMADKMFVLKVSMQKLRGQIRAGVLALPTSSSGSGIDPESWEEDTPTAYYAYTDTFLFKSTSVLLLAELDMIIELLSSEHFSELFAVQSSNGMWTGFVQFVRPRNIRRLNVVPFRNPFEWTEWNYSADEAFGQFCSIGYVHEWGVFE</sequence>
<name>A0A813LKS7_POLGL</name>
<dbReference type="Proteomes" id="UP000626109">
    <property type="component" value="Unassembled WGS sequence"/>
</dbReference>
<dbReference type="AlphaFoldDB" id="A0A813LKS7"/>
<evidence type="ECO:0000313" key="1">
    <source>
        <dbReference type="EMBL" id="CAE8725054.1"/>
    </source>
</evidence>
<evidence type="ECO:0000313" key="2">
    <source>
        <dbReference type="Proteomes" id="UP000626109"/>
    </source>
</evidence>
<dbReference type="SUPFAM" id="SSF50985">
    <property type="entry name" value="RCC1/BLIP-II"/>
    <property type="match status" value="1"/>
</dbReference>
<dbReference type="EMBL" id="CAJNNW010034991">
    <property type="protein sequence ID" value="CAE8725054.1"/>
    <property type="molecule type" value="Genomic_DNA"/>
</dbReference>
<organism evidence="1 2">
    <name type="scientific">Polarella glacialis</name>
    <name type="common">Dinoflagellate</name>
    <dbReference type="NCBI Taxonomy" id="89957"/>
    <lineage>
        <taxon>Eukaryota</taxon>
        <taxon>Sar</taxon>
        <taxon>Alveolata</taxon>
        <taxon>Dinophyceae</taxon>
        <taxon>Suessiales</taxon>
        <taxon>Suessiaceae</taxon>
        <taxon>Polarella</taxon>
    </lineage>
</organism>
<reference evidence="1" key="1">
    <citation type="submission" date="2021-02" db="EMBL/GenBank/DDBJ databases">
        <authorList>
            <person name="Dougan E. K."/>
            <person name="Rhodes N."/>
            <person name="Thang M."/>
            <person name="Chan C."/>
        </authorList>
    </citation>
    <scope>NUCLEOTIDE SEQUENCE</scope>
</reference>